<dbReference type="AlphaFoldDB" id="A0A2P5D7J2"/>
<proteinExistence type="predicted"/>
<gene>
    <name evidence="2" type="ORF">PanWU01x14_089930</name>
</gene>
<protein>
    <submittedName>
        <fullName evidence="2">Uncharacterized protein</fullName>
    </submittedName>
</protein>
<evidence type="ECO:0000313" key="3">
    <source>
        <dbReference type="Proteomes" id="UP000237105"/>
    </source>
</evidence>
<keyword evidence="3" id="KW-1185">Reference proteome</keyword>
<feature type="compositionally biased region" description="Low complexity" evidence="1">
    <location>
        <begin position="62"/>
        <end position="71"/>
    </location>
</feature>
<feature type="region of interest" description="Disordered" evidence="1">
    <location>
        <begin position="56"/>
        <end position="79"/>
    </location>
</feature>
<evidence type="ECO:0000256" key="1">
    <source>
        <dbReference type="SAM" id="MobiDB-lite"/>
    </source>
</evidence>
<dbReference type="EMBL" id="JXTB01000057">
    <property type="protein sequence ID" value="PON69270.1"/>
    <property type="molecule type" value="Genomic_DNA"/>
</dbReference>
<reference evidence="3" key="1">
    <citation type="submission" date="2016-06" db="EMBL/GenBank/DDBJ databases">
        <title>Parallel loss of symbiosis genes in relatives of nitrogen-fixing non-legume Parasponia.</title>
        <authorList>
            <person name="Van Velzen R."/>
            <person name="Holmer R."/>
            <person name="Bu F."/>
            <person name="Rutten L."/>
            <person name="Van Zeijl A."/>
            <person name="Liu W."/>
            <person name="Santuari L."/>
            <person name="Cao Q."/>
            <person name="Sharma T."/>
            <person name="Shen D."/>
            <person name="Roswanjaya Y."/>
            <person name="Wardhani T."/>
            <person name="Kalhor M.S."/>
            <person name="Jansen J."/>
            <person name="Van den Hoogen J."/>
            <person name="Gungor B."/>
            <person name="Hartog M."/>
            <person name="Hontelez J."/>
            <person name="Verver J."/>
            <person name="Yang W.-C."/>
            <person name="Schijlen E."/>
            <person name="Repin R."/>
            <person name="Schilthuizen M."/>
            <person name="Schranz E."/>
            <person name="Heidstra R."/>
            <person name="Miyata K."/>
            <person name="Fedorova E."/>
            <person name="Kohlen W."/>
            <person name="Bisseling T."/>
            <person name="Smit S."/>
            <person name="Geurts R."/>
        </authorList>
    </citation>
    <scope>NUCLEOTIDE SEQUENCE [LARGE SCALE GENOMIC DNA]</scope>
    <source>
        <strain evidence="3">cv. WU1-14</strain>
    </source>
</reference>
<dbReference type="Proteomes" id="UP000237105">
    <property type="component" value="Unassembled WGS sequence"/>
</dbReference>
<name>A0A2P5D7J2_PARAD</name>
<evidence type="ECO:0000313" key="2">
    <source>
        <dbReference type="EMBL" id="PON69270.1"/>
    </source>
</evidence>
<comment type="caution">
    <text evidence="2">The sequence shown here is derived from an EMBL/GenBank/DDBJ whole genome shotgun (WGS) entry which is preliminary data.</text>
</comment>
<accession>A0A2P5D7J2</accession>
<sequence length="79" mass="8764">MALPMANGTSSISGDCGAKIVWPQTVDHKWWWHSTLLGKPLSELRRFFSVLVEKSRGREMQRSSGLKLSTTSGGGTRRC</sequence>
<organism evidence="2 3">
    <name type="scientific">Parasponia andersonii</name>
    <name type="common">Sponia andersonii</name>
    <dbReference type="NCBI Taxonomy" id="3476"/>
    <lineage>
        <taxon>Eukaryota</taxon>
        <taxon>Viridiplantae</taxon>
        <taxon>Streptophyta</taxon>
        <taxon>Embryophyta</taxon>
        <taxon>Tracheophyta</taxon>
        <taxon>Spermatophyta</taxon>
        <taxon>Magnoliopsida</taxon>
        <taxon>eudicotyledons</taxon>
        <taxon>Gunneridae</taxon>
        <taxon>Pentapetalae</taxon>
        <taxon>rosids</taxon>
        <taxon>fabids</taxon>
        <taxon>Rosales</taxon>
        <taxon>Cannabaceae</taxon>
        <taxon>Parasponia</taxon>
    </lineage>
</organism>